<keyword evidence="7" id="KW-1185">Reference proteome</keyword>
<dbReference type="AlphaFoldDB" id="A0A1Y3U752"/>
<evidence type="ECO:0000313" key="7">
    <source>
        <dbReference type="Proteomes" id="UP000196560"/>
    </source>
</evidence>
<dbReference type="GO" id="GO:0005524">
    <property type="term" value="F:ATP binding"/>
    <property type="evidence" value="ECO:0007669"/>
    <property type="project" value="UniProtKB-UniRule"/>
</dbReference>
<dbReference type="Gene3D" id="3.30.1490.20">
    <property type="entry name" value="ATP-grasp fold, A domain"/>
    <property type="match status" value="1"/>
</dbReference>
<dbReference type="PANTHER" id="PTHR43585:SF2">
    <property type="entry name" value="ATP-GRASP ENZYME FSQD"/>
    <property type="match status" value="1"/>
</dbReference>
<accession>A0A1Y3U752</accession>
<comment type="caution">
    <text evidence="6">The sequence shown here is derived from an EMBL/GenBank/DDBJ whole genome shotgun (WGS) entry which is preliminary data.</text>
</comment>
<dbReference type="Proteomes" id="UP000196560">
    <property type="component" value="Unassembled WGS sequence"/>
</dbReference>
<dbReference type="GO" id="GO:0046872">
    <property type="term" value="F:metal ion binding"/>
    <property type="evidence" value="ECO:0007669"/>
    <property type="project" value="InterPro"/>
</dbReference>
<evidence type="ECO:0000256" key="2">
    <source>
        <dbReference type="ARBA" id="ARBA00022741"/>
    </source>
</evidence>
<dbReference type="GO" id="GO:0016874">
    <property type="term" value="F:ligase activity"/>
    <property type="evidence" value="ECO:0007669"/>
    <property type="project" value="UniProtKB-KW"/>
</dbReference>
<dbReference type="RefSeq" id="WP_087185716.1">
    <property type="nucleotide sequence ID" value="NZ_NFHO01000001.1"/>
</dbReference>
<evidence type="ECO:0000259" key="5">
    <source>
        <dbReference type="PROSITE" id="PS50975"/>
    </source>
</evidence>
<name>A0A1Y3U752_9ACTN</name>
<keyword evidence="2 4" id="KW-0547">Nucleotide-binding</keyword>
<evidence type="ECO:0000256" key="1">
    <source>
        <dbReference type="ARBA" id="ARBA00022598"/>
    </source>
</evidence>
<evidence type="ECO:0000313" key="6">
    <source>
        <dbReference type="EMBL" id="OUN44621.1"/>
    </source>
</evidence>
<dbReference type="InterPro" id="IPR013815">
    <property type="entry name" value="ATP_grasp_subdomain_1"/>
</dbReference>
<proteinExistence type="predicted"/>
<gene>
    <name evidence="6" type="ORF">B5G21_01435</name>
</gene>
<dbReference type="PROSITE" id="PS50975">
    <property type="entry name" value="ATP_GRASP"/>
    <property type="match status" value="1"/>
</dbReference>
<dbReference type="PANTHER" id="PTHR43585">
    <property type="entry name" value="FUMIPYRROLE BIOSYNTHESIS PROTEIN C"/>
    <property type="match status" value="1"/>
</dbReference>
<evidence type="ECO:0000256" key="3">
    <source>
        <dbReference type="ARBA" id="ARBA00022840"/>
    </source>
</evidence>
<dbReference type="InterPro" id="IPR011761">
    <property type="entry name" value="ATP-grasp"/>
</dbReference>
<evidence type="ECO:0000256" key="4">
    <source>
        <dbReference type="PROSITE-ProRule" id="PRU00409"/>
    </source>
</evidence>
<reference evidence="7" key="1">
    <citation type="submission" date="2017-04" db="EMBL/GenBank/DDBJ databases">
        <title>Function of individual gut microbiota members based on whole genome sequencing of pure cultures obtained from chicken caecum.</title>
        <authorList>
            <person name="Medvecky M."/>
            <person name="Cejkova D."/>
            <person name="Polansky O."/>
            <person name="Karasova D."/>
            <person name="Kubasova T."/>
            <person name="Cizek A."/>
            <person name="Rychlik I."/>
        </authorList>
    </citation>
    <scope>NUCLEOTIDE SEQUENCE [LARGE SCALE GENOMIC DNA]</scope>
    <source>
        <strain evidence="7">An70</strain>
    </source>
</reference>
<dbReference type="Gene3D" id="3.30.470.20">
    <property type="entry name" value="ATP-grasp fold, B domain"/>
    <property type="match status" value="1"/>
</dbReference>
<keyword evidence="1" id="KW-0436">Ligase</keyword>
<protein>
    <recommendedName>
        <fullName evidence="5">ATP-grasp domain-containing protein</fullName>
    </recommendedName>
</protein>
<dbReference type="InterPro" id="IPR052032">
    <property type="entry name" value="ATP-dep_AA_Ligase"/>
</dbReference>
<dbReference type="SUPFAM" id="SSF56059">
    <property type="entry name" value="Glutathione synthetase ATP-binding domain-like"/>
    <property type="match status" value="1"/>
</dbReference>
<dbReference type="Pfam" id="PF13535">
    <property type="entry name" value="ATP-grasp_4"/>
    <property type="match status" value="1"/>
</dbReference>
<dbReference type="EMBL" id="NFHO01000001">
    <property type="protein sequence ID" value="OUN44621.1"/>
    <property type="molecule type" value="Genomic_DNA"/>
</dbReference>
<sequence>MKRKLAIVGASDFQNPLILKAKEMGVETHVFAWETGAAGEKTADYFYPISITEVDEITDTCRRIGIDGICSIGTDLGNITVSEVASALGLIANSPECVHRSTNKALMRQTFAEHGDPSPLSIKVFHPEDVDGLELHFPLIVKPVDRSGSRCVSKVMSSYELKYAIERAIDISFEKAAVVEEFMEGREFSVEYISWKGEHTFLALTRKFTTGAPHFIETGHVEPAGVDDGLLCKIKQVVEHALDGLGVQYGASHSEIMIDEKGNIRIVEIGSRMGGDCIGSHLVPLSTGVDFMRAVIEIALGKKPDLRRDHEEACAMIRFAFSSKDVEVFNELKVNRPNYVIDYSFESDTNHAIVDSGSRYGYFILRAEHASELVPYYPTESLA</sequence>
<keyword evidence="3 4" id="KW-0067">ATP-binding</keyword>
<dbReference type="Gene3D" id="3.40.50.20">
    <property type="match status" value="1"/>
</dbReference>
<feature type="domain" description="ATP-grasp" evidence="5">
    <location>
        <begin position="108"/>
        <end position="300"/>
    </location>
</feature>
<organism evidence="6 7">
    <name type="scientific">Enorma massiliensis</name>
    <dbReference type="NCBI Taxonomy" id="1472761"/>
    <lineage>
        <taxon>Bacteria</taxon>
        <taxon>Bacillati</taxon>
        <taxon>Actinomycetota</taxon>
        <taxon>Coriobacteriia</taxon>
        <taxon>Coriobacteriales</taxon>
        <taxon>Coriobacteriaceae</taxon>
        <taxon>Enorma</taxon>
    </lineage>
</organism>